<keyword evidence="2" id="KW-1133">Transmembrane helix</keyword>
<dbReference type="PROSITE" id="PS51125">
    <property type="entry name" value="NHL"/>
    <property type="match status" value="2"/>
</dbReference>
<dbReference type="GO" id="GO:0061630">
    <property type="term" value="F:ubiquitin protein ligase activity"/>
    <property type="evidence" value="ECO:0007669"/>
    <property type="project" value="TreeGrafter"/>
</dbReference>
<feature type="transmembrane region" description="Helical" evidence="2">
    <location>
        <begin position="16"/>
        <end position="34"/>
    </location>
</feature>
<dbReference type="InterPro" id="IPR011042">
    <property type="entry name" value="6-blade_b-propeller_TolB-like"/>
</dbReference>
<gene>
    <name evidence="3" type="ORF">S03H2_20290</name>
</gene>
<evidence type="ECO:0000313" key="3">
    <source>
        <dbReference type="EMBL" id="GAH35895.1"/>
    </source>
</evidence>
<name>X1FTN1_9ZZZZ</name>
<dbReference type="InterPro" id="IPR050952">
    <property type="entry name" value="TRIM-NHL_E3_ligases"/>
</dbReference>
<dbReference type="AlphaFoldDB" id="X1FTN1"/>
<dbReference type="Pfam" id="PF17170">
    <property type="entry name" value="DUF5128"/>
    <property type="match status" value="1"/>
</dbReference>
<dbReference type="PANTHER" id="PTHR24104">
    <property type="entry name" value="E3 UBIQUITIN-PROTEIN LIGASE NHLRC1-RELATED"/>
    <property type="match status" value="1"/>
</dbReference>
<dbReference type="InterPro" id="IPR001258">
    <property type="entry name" value="NHL_repeat"/>
</dbReference>
<dbReference type="GO" id="GO:0043161">
    <property type="term" value="P:proteasome-mediated ubiquitin-dependent protein catabolic process"/>
    <property type="evidence" value="ECO:0007669"/>
    <property type="project" value="TreeGrafter"/>
</dbReference>
<evidence type="ECO:0000256" key="1">
    <source>
        <dbReference type="ARBA" id="ARBA00022737"/>
    </source>
</evidence>
<organism evidence="3">
    <name type="scientific">marine sediment metagenome</name>
    <dbReference type="NCBI Taxonomy" id="412755"/>
    <lineage>
        <taxon>unclassified sequences</taxon>
        <taxon>metagenomes</taxon>
        <taxon>ecological metagenomes</taxon>
    </lineage>
</organism>
<evidence type="ECO:0008006" key="4">
    <source>
        <dbReference type="Google" id="ProtNLM"/>
    </source>
</evidence>
<accession>X1FTN1</accession>
<feature type="non-terminal residue" evidence="3">
    <location>
        <position position="1"/>
    </location>
</feature>
<dbReference type="CDD" id="cd05819">
    <property type="entry name" value="NHL"/>
    <property type="match status" value="1"/>
</dbReference>
<keyword evidence="2" id="KW-0812">Transmembrane</keyword>
<sequence length="292" mass="33927">RLRVYNNGGKMKNKDWLILIIIFFSIFIVLVSSGEQKAEWKEKIEYEDEIKIIKNPEVPSVYVLKVFDKFGGLDVPKEQTFDNPVDVAISKEGLIYILDSKDNNIKIFKEDGSYIKPIGRVGKGPGEFKRPWSLQIIKDKIYITDTGNRRIQIFTKDGRYERGYKVPIEYGYGMTFDSKGNLYMNTQGLRSQKIISIYNDQGNLLSEIGDLVGKSIMYYNFNLIKRQIKEGKIPDSFKNNILLITDRNGNLFAVHRALNKFKKFSPKGELLAEIEIRTEEYNNIYKTFLRKN</sequence>
<dbReference type="GO" id="GO:0000209">
    <property type="term" value="P:protein polyubiquitination"/>
    <property type="evidence" value="ECO:0007669"/>
    <property type="project" value="TreeGrafter"/>
</dbReference>
<dbReference type="SUPFAM" id="SSF101898">
    <property type="entry name" value="NHL repeat"/>
    <property type="match status" value="1"/>
</dbReference>
<dbReference type="PANTHER" id="PTHR24104:SF25">
    <property type="entry name" value="PROTEIN LIN-41"/>
    <property type="match status" value="1"/>
</dbReference>
<proteinExistence type="predicted"/>
<keyword evidence="1" id="KW-0677">Repeat</keyword>
<reference evidence="3" key="1">
    <citation type="journal article" date="2014" name="Front. Microbiol.">
        <title>High frequency of phylogenetically diverse reductive dehalogenase-homologous genes in deep subseafloor sedimentary metagenomes.</title>
        <authorList>
            <person name="Kawai M."/>
            <person name="Futagami T."/>
            <person name="Toyoda A."/>
            <person name="Takaki Y."/>
            <person name="Nishi S."/>
            <person name="Hori S."/>
            <person name="Arai W."/>
            <person name="Tsubouchi T."/>
            <person name="Morono Y."/>
            <person name="Uchiyama I."/>
            <person name="Ito T."/>
            <person name="Fujiyama A."/>
            <person name="Inagaki F."/>
            <person name="Takami H."/>
        </authorList>
    </citation>
    <scope>NUCLEOTIDE SEQUENCE</scope>
    <source>
        <strain evidence="3">Expedition CK06-06</strain>
    </source>
</reference>
<dbReference type="Gene3D" id="2.120.10.30">
    <property type="entry name" value="TolB, C-terminal domain"/>
    <property type="match status" value="1"/>
</dbReference>
<dbReference type="GO" id="GO:0008270">
    <property type="term" value="F:zinc ion binding"/>
    <property type="evidence" value="ECO:0007669"/>
    <property type="project" value="UniProtKB-KW"/>
</dbReference>
<evidence type="ECO:0000256" key="2">
    <source>
        <dbReference type="SAM" id="Phobius"/>
    </source>
</evidence>
<keyword evidence="2" id="KW-0472">Membrane</keyword>
<protein>
    <recommendedName>
        <fullName evidence="4">6-bladed beta-propeller</fullName>
    </recommendedName>
</protein>
<comment type="caution">
    <text evidence="3">The sequence shown here is derived from an EMBL/GenBank/DDBJ whole genome shotgun (WGS) entry which is preliminary data.</text>
</comment>
<feature type="non-terminal residue" evidence="3">
    <location>
        <position position="292"/>
    </location>
</feature>
<dbReference type="EMBL" id="BARU01010677">
    <property type="protein sequence ID" value="GAH35895.1"/>
    <property type="molecule type" value="Genomic_DNA"/>
</dbReference>